<dbReference type="GO" id="GO:0016787">
    <property type="term" value="F:hydrolase activity"/>
    <property type="evidence" value="ECO:0007669"/>
    <property type="project" value="UniProtKB-KW"/>
</dbReference>
<comment type="similarity">
    <text evidence="1">Belongs to the metallo-dependent hydrolases superfamily.</text>
</comment>
<evidence type="ECO:0000313" key="3">
    <source>
        <dbReference type="EMBL" id="KDR41286.1"/>
    </source>
</evidence>
<name>A0A069PVC6_9BURK</name>
<dbReference type="SUPFAM" id="SSF51556">
    <property type="entry name" value="Metallo-dependent hydrolases"/>
    <property type="match status" value="1"/>
</dbReference>
<dbReference type="PANTHER" id="PTHR43569">
    <property type="entry name" value="AMIDOHYDROLASE"/>
    <property type="match status" value="1"/>
</dbReference>
<dbReference type="Gene3D" id="3.20.20.140">
    <property type="entry name" value="Metal-dependent hydrolases"/>
    <property type="match status" value="1"/>
</dbReference>
<dbReference type="InterPro" id="IPR032466">
    <property type="entry name" value="Metal_Hydrolase"/>
</dbReference>
<comment type="caution">
    <text evidence="3">The sequence shown here is derived from an EMBL/GenBank/DDBJ whole genome shotgun (WGS) entry which is preliminary data.</text>
</comment>
<dbReference type="RefSeq" id="WP_035937597.1">
    <property type="nucleotide sequence ID" value="NZ_CADFFX010000012.1"/>
</dbReference>
<sequence length="354" mass="38687">MSTSFSDSQKNAPAAPHVTIRPEWLALHAEEAIDPARPIIDAHHHLWEFPDKRYRSDNLLADLRSGHDIRATVFIECQTHYSRERPPGFAPLGEVEFVLDEIRAAGEAGARTRVGAAIVANADLLLGDAVEPVLAALIEAGESRVKGIRNIGVWHADPSVKASAATPPPHLLLDPRFRQGLSHLAPLGLSFDAWVVHTQIDELCSLAAAFPDTRIALNHVGGPLAIGPYRGHRDEVFTQWRAAIAQLARHPNVSIKLGGFGMALFGFDFHAMPRPPASSLLAQNIRPYVETCVELFGADRCMFESNFPVDKGNFSYGVLWNAFKRVTSGCTDAEKSRLFHDSAAGFYRIGVVPA</sequence>
<evidence type="ECO:0000256" key="1">
    <source>
        <dbReference type="ARBA" id="ARBA00038310"/>
    </source>
</evidence>
<gene>
    <name evidence="3" type="ORF">BG61_18330</name>
</gene>
<organism evidence="3 4">
    <name type="scientific">Caballeronia glathei</name>
    <dbReference type="NCBI Taxonomy" id="60547"/>
    <lineage>
        <taxon>Bacteria</taxon>
        <taxon>Pseudomonadati</taxon>
        <taxon>Pseudomonadota</taxon>
        <taxon>Betaproteobacteria</taxon>
        <taxon>Burkholderiales</taxon>
        <taxon>Burkholderiaceae</taxon>
        <taxon>Caballeronia</taxon>
    </lineage>
</organism>
<dbReference type="InterPro" id="IPR052350">
    <property type="entry name" value="Metallo-dep_Lactonases"/>
</dbReference>
<dbReference type="Pfam" id="PF04909">
    <property type="entry name" value="Amidohydro_2"/>
    <property type="match status" value="1"/>
</dbReference>
<protein>
    <submittedName>
        <fullName evidence="3">Amidohydrolase</fullName>
    </submittedName>
</protein>
<accession>A0A069PVC6</accession>
<dbReference type="PANTHER" id="PTHR43569:SF1">
    <property type="entry name" value="BLL3371 PROTEIN"/>
    <property type="match status" value="1"/>
</dbReference>
<dbReference type="Proteomes" id="UP000027466">
    <property type="component" value="Unassembled WGS sequence"/>
</dbReference>
<keyword evidence="3" id="KW-0378">Hydrolase</keyword>
<feature type="domain" description="Amidohydrolase-related" evidence="2">
    <location>
        <begin position="40"/>
        <end position="349"/>
    </location>
</feature>
<evidence type="ECO:0000313" key="4">
    <source>
        <dbReference type="Proteomes" id="UP000027466"/>
    </source>
</evidence>
<evidence type="ECO:0000259" key="2">
    <source>
        <dbReference type="Pfam" id="PF04909"/>
    </source>
</evidence>
<proteinExistence type="inferred from homology"/>
<reference evidence="3 4" key="1">
    <citation type="submission" date="2014-03" db="EMBL/GenBank/DDBJ databases">
        <title>Draft Genome Sequences of Four Burkholderia Strains.</title>
        <authorList>
            <person name="Liu X.Y."/>
            <person name="Li C.X."/>
            <person name="Xu J.H."/>
        </authorList>
    </citation>
    <scope>NUCLEOTIDE SEQUENCE [LARGE SCALE GENOMIC DNA]</scope>
    <source>
        <strain evidence="3 4">DSM 50014</strain>
    </source>
</reference>
<dbReference type="EMBL" id="JFHC01000029">
    <property type="protein sequence ID" value="KDR41286.1"/>
    <property type="molecule type" value="Genomic_DNA"/>
</dbReference>
<dbReference type="AlphaFoldDB" id="A0A069PVC6"/>
<dbReference type="InterPro" id="IPR006680">
    <property type="entry name" value="Amidohydro-rel"/>
</dbReference>
<keyword evidence="4" id="KW-1185">Reference proteome</keyword>
<dbReference type="STRING" id="60547.GCA_000751215_05351"/>